<evidence type="ECO:0000313" key="6">
    <source>
        <dbReference type="Proteomes" id="UP000235392"/>
    </source>
</evidence>
<evidence type="ECO:0000313" key="2">
    <source>
        <dbReference type="EMBL" id="PLW05695.1"/>
    </source>
</evidence>
<evidence type="ECO:0000313" key="4">
    <source>
        <dbReference type="EMBL" id="PLW54620.1"/>
    </source>
</evidence>
<accession>A0A2N5VXA8</accession>
<evidence type="ECO:0008006" key="7">
    <source>
        <dbReference type="Google" id="ProtNLM"/>
    </source>
</evidence>
<feature type="chain" id="PRO_5015084097" description="Hydrophobin" evidence="1">
    <location>
        <begin position="23"/>
        <end position="118"/>
    </location>
</feature>
<evidence type="ECO:0000313" key="3">
    <source>
        <dbReference type="EMBL" id="PLW43754.1"/>
    </source>
</evidence>
<feature type="signal peptide" evidence="1">
    <location>
        <begin position="1"/>
        <end position="22"/>
    </location>
</feature>
<dbReference type="AlphaFoldDB" id="A0A2N5VXA8"/>
<gene>
    <name evidence="4" type="ORF">PCANC_05352</name>
    <name evidence="3" type="ORF">PCASD_09389</name>
    <name evidence="2" type="ORF">PCASD_23626</name>
</gene>
<dbReference type="EMBL" id="PGCI01000064">
    <property type="protein sequence ID" value="PLW43754.1"/>
    <property type="molecule type" value="Genomic_DNA"/>
</dbReference>
<comment type="caution">
    <text evidence="4">The sequence shown here is derived from an EMBL/GenBank/DDBJ whole genome shotgun (WGS) entry which is preliminary data.</text>
</comment>
<dbReference type="Proteomes" id="UP000235392">
    <property type="component" value="Unassembled WGS sequence"/>
</dbReference>
<keyword evidence="5" id="KW-1185">Reference proteome</keyword>
<evidence type="ECO:0000256" key="1">
    <source>
        <dbReference type="SAM" id="SignalP"/>
    </source>
</evidence>
<sequence length="118" mass="12750">MQFISLVFLLFATILGIIVGAAVDDNPVTFNCGKDVNPVGFCSQYLLAVDKGRGAYKMVKASQPHPKKEPTGFTCKGKNAESNWCCPDGFTPVEEAVMDRSVVVGCQETPKKPPPKNN</sequence>
<reference evidence="5 6" key="1">
    <citation type="submission" date="2017-11" db="EMBL/GenBank/DDBJ databases">
        <title>De novo assembly and phasing of dikaryotic genomes from two isolates of Puccinia coronata f. sp. avenae, the causal agent of oat crown rust.</title>
        <authorList>
            <person name="Miller M.E."/>
            <person name="Zhang Y."/>
            <person name="Omidvar V."/>
            <person name="Sperschneider J."/>
            <person name="Schwessinger B."/>
            <person name="Raley C."/>
            <person name="Palmer J.M."/>
            <person name="Garnica D."/>
            <person name="Upadhyaya N."/>
            <person name="Rathjen J."/>
            <person name="Taylor J.M."/>
            <person name="Park R.F."/>
            <person name="Dodds P.N."/>
            <person name="Hirsch C.D."/>
            <person name="Kianian S.F."/>
            <person name="Figueroa M."/>
        </authorList>
    </citation>
    <scope>NUCLEOTIDE SEQUENCE [LARGE SCALE GENOMIC DNA]</scope>
    <source>
        <strain evidence="4">12NC29</strain>
        <strain evidence="2">12SD80</strain>
    </source>
</reference>
<evidence type="ECO:0000313" key="5">
    <source>
        <dbReference type="Proteomes" id="UP000235388"/>
    </source>
</evidence>
<organism evidence="4 5">
    <name type="scientific">Puccinia coronata f. sp. avenae</name>
    <dbReference type="NCBI Taxonomy" id="200324"/>
    <lineage>
        <taxon>Eukaryota</taxon>
        <taxon>Fungi</taxon>
        <taxon>Dikarya</taxon>
        <taxon>Basidiomycota</taxon>
        <taxon>Pucciniomycotina</taxon>
        <taxon>Pucciniomycetes</taxon>
        <taxon>Pucciniales</taxon>
        <taxon>Pucciniaceae</taxon>
        <taxon>Puccinia</taxon>
    </lineage>
</organism>
<dbReference type="EMBL" id="PGCJ01000043">
    <property type="protein sequence ID" value="PLW54620.1"/>
    <property type="molecule type" value="Genomic_DNA"/>
</dbReference>
<dbReference type="EMBL" id="PGCI01001306">
    <property type="protein sequence ID" value="PLW05695.1"/>
    <property type="molecule type" value="Genomic_DNA"/>
</dbReference>
<name>A0A2N5VXA8_9BASI</name>
<protein>
    <recommendedName>
        <fullName evidence="7">Hydrophobin</fullName>
    </recommendedName>
</protein>
<proteinExistence type="predicted"/>
<keyword evidence="1" id="KW-0732">Signal</keyword>
<dbReference type="Proteomes" id="UP000235388">
    <property type="component" value="Unassembled WGS sequence"/>
</dbReference>